<organism evidence="3">
    <name type="scientific">Thrips palmi</name>
    <name type="common">Melon thrips</name>
    <dbReference type="NCBI Taxonomy" id="161013"/>
    <lineage>
        <taxon>Eukaryota</taxon>
        <taxon>Metazoa</taxon>
        <taxon>Ecdysozoa</taxon>
        <taxon>Arthropoda</taxon>
        <taxon>Hexapoda</taxon>
        <taxon>Insecta</taxon>
        <taxon>Pterygota</taxon>
        <taxon>Neoptera</taxon>
        <taxon>Paraneoptera</taxon>
        <taxon>Thysanoptera</taxon>
        <taxon>Terebrantia</taxon>
        <taxon>Thripoidea</taxon>
        <taxon>Thripidae</taxon>
        <taxon>Thrips</taxon>
    </lineage>
</organism>
<reference evidence="3" key="1">
    <citation type="submission" date="2025-08" db="UniProtKB">
        <authorList>
            <consortium name="RefSeq"/>
        </authorList>
    </citation>
    <scope>IDENTIFICATION</scope>
    <source>
        <tissue evidence="3">Total insect</tissue>
    </source>
</reference>
<evidence type="ECO:0000256" key="1">
    <source>
        <dbReference type="SAM" id="MobiDB-lite"/>
    </source>
</evidence>
<sequence length="222" mass="22949">METLYDPADVATLLRPAVDRIPMSAYCAAALDSVKTAAREEPLPLSNLEYRQSSAAMLTDRRPSSAASAASLTEAIASILQIDGREAASARSNASTGAVRKASGRSVREKGKQRSLLQTCALAASTPCTASCRTPALAGETPQEKLSSRALKISSTMQAIRPAVKTAVQIAQLTARLRERHCRSLGGSLALSLPATGAMPASAPALGLASMLASGSKWGGAR</sequence>
<evidence type="ECO:0000313" key="3">
    <source>
        <dbReference type="RefSeq" id="XP_034237544.1"/>
    </source>
</evidence>
<proteinExistence type="predicted"/>
<keyword evidence="2" id="KW-1185">Reference proteome</keyword>
<dbReference type="KEGG" id="tpal:117643015"/>
<feature type="region of interest" description="Disordered" evidence="1">
    <location>
        <begin position="90"/>
        <end position="110"/>
    </location>
</feature>
<dbReference type="RefSeq" id="XP_034237544.1">
    <property type="nucleotide sequence ID" value="XM_034381653.1"/>
</dbReference>
<dbReference type="Proteomes" id="UP000515158">
    <property type="component" value="Unplaced"/>
</dbReference>
<dbReference type="InParanoid" id="A0A6P8ZKR1"/>
<protein>
    <submittedName>
        <fullName evidence="3">Uncharacterized protein LOC117643015</fullName>
    </submittedName>
</protein>
<evidence type="ECO:0000313" key="2">
    <source>
        <dbReference type="Proteomes" id="UP000515158"/>
    </source>
</evidence>
<gene>
    <name evidence="3" type="primary">LOC117643015</name>
</gene>
<dbReference type="OrthoDB" id="10675546at2759"/>
<accession>A0A6P8ZKR1</accession>
<dbReference type="AlphaFoldDB" id="A0A6P8ZKR1"/>
<name>A0A6P8ZKR1_THRPL</name>
<dbReference type="GeneID" id="117643015"/>